<evidence type="ECO:0008006" key="4">
    <source>
        <dbReference type="Google" id="ProtNLM"/>
    </source>
</evidence>
<keyword evidence="1" id="KW-1133">Transmembrane helix</keyword>
<evidence type="ECO:0000256" key="1">
    <source>
        <dbReference type="SAM" id="Phobius"/>
    </source>
</evidence>
<name>A0A7X0RW34_9BACL</name>
<evidence type="ECO:0000313" key="2">
    <source>
        <dbReference type="EMBL" id="MBB6673425.1"/>
    </source>
</evidence>
<protein>
    <recommendedName>
        <fullName evidence="4">Bacterial toxin 44 domain-containing protein</fullName>
    </recommendedName>
</protein>
<proteinExistence type="predicted"/>
<organism evidence="2 3">
    <name type="scientific">Cohnella nanjingensis</name>
    <dbReference type="NCBI Taxonomy" id="1387779"/>
    <lineage>
        <taxon>Bacteria</taxon>
        <taxon>Bacillati</taxon>
        <taxon>Bacillota</taxon>
        <taxon>Bacilli</taxon>
        <taxon>Bacillales</taxon>
        <taxon>Paenibacillaceae</taxon>
        <taxon>Cohnella</taxon>
    </lineage>
</organism>
<keyword evidence="1" id="KW-0472">Membrane</keyword>
<comment type="caution">
    <text evidence="2">The sequence shown here is derived from an EMBL/GenBank/DDBJ whole genome shotgun (WGS) entry which is preliminary data.</text>
</comment>
<keyword evidence="3" id="KW-1185">Reference proteome</keyword>
<gene>
    <name evidence="2" type="ORF">H7C19_22350</name>
</gene>
<dbReference type="Proteomes" id="UP000547209">
    <property type="component" value="Unassembled WGS sequence"/>
</dbReference>
<accession>A0A7X0RW34</accession>
<reference evidence="2 3" key="1">
    <citation type="submission" date="2020-08" db="EMBL/GenBank/DDBJ databases">
        <title>Cohnella phylogeny.</title>
        <authorList>
            <person name="Dunlap C."/>
        </authorList>
    </citation>
    <scope>NUCLEOTIDE SEQUENCE [LARGE SCALE GENOMIC DNA]</scope>
    <source>
        <strain evidence="2 3">DSM 28246</strain>
    </source>
</reference>
<dbReference type="RefSeq" id="WP_185671291.1">
    <property type="nucleotide sequence ID" value="NZ_JACJVP010000039.1"/>
</dbReference>
<evidence type="ECO:0000313" key="3">
    <source>
        <dbReference type="Proteomes" id="UP000547209"/>
    </source>
</evidence>
<sequence length="247" mass="28199">MPLTADAALNKLAEIRSEVYALKLNRLVFLFRFFPSAKFRIYSGAFFGIWLAILIWGNLLLIFSSLTAFIAVCCFKIRLTRKDKQELEQIITEQANAIERASKQLIKAPIDFDLLYETNLNAAKAIKISFDRYAIQKGSAYAHTYHLGFFYVLTRTKGIWDLKQVIGDKSIYSFRGAEKTGEYIGNHHFGYMGRAIGLSCFVLRLAAGMYQVYSGTSDWRYVFSFFDHPVDSQAIADGCSEFDSHFF</sequence>
<keyword evidence="1" id="KW-0812">Transmembrane</keyword>
<dbReference type="EMBL" id="JACJVP010000039">
    <property type="protein sequence ID" value="MBB6673425.1"/>
    <property type="molecule type" value="Genomic_DNA"/>
</dbReference>
<dbReference type="AlphaFoldDB" id="A0A7X0RW34"/>
<feature type="transmembrane region" description="Helical" evidence="1">
    <location>
        <begin position="49"/>
        <end position="75"/>
    </location>
</feature>